<organism evidence="5 6">
    <name type="scientific">Necator americanus</name>
    <name type="common">Human hookworm</name>
    <dbReference type="NCBI Taxonomy" id="51031"/>
    <lineage>
        <taxon>Eukaryota</taxon>
        <taxon>Metazoa</taxon>
        <taxon>Ecdysozoa</taxon>
        <taxon>Nematoda</taxon>
        <taxon>Chromadorea</taxon>
        <taxon>Rhabditida</taxon>
        <taxon>Rhabditina</taxon>
        <taxon>Rhabditomorpha</taxon>
        <taxon>Strongyloidea</taxon>
        <taxon>Ancylostomatidae</taxon>
        <taxon>Bunostominae</taxon>
        <taxon>Necator</taxon>
    </lineage>
</organism>
<evidence type="ECO:0000256" key="1">
    <source>
        <dbReference type="SAM" id="MobiDB-lite"/>
    </source>
</evidence>
<evidence type="ECO:0000256" key="2">
    <source>
        <dbReference type="SAM" id="Phobius"/>
    </source>
</evidence>
<keyword evidence="3" id="KW-0732">Signal</keyword>
<dbReference type="PANTHER" id="PTHR47520">
    <property type="entry name" value="CX DOMAIN-CONTAINING PROTEIN-RELATED"/>
    <property type="match status" value="1"/>
</dbReference>
<accession>A0ABR1D333</accession>
<keyword evidence="6" id="KW-1185">Reference proteome</keyword>
<protein>
    <recommendedName>
        <fullName evidence="4">CX domain-containing protein</fullName>
    </recommendedName>
</protein>
<dbReference type="Pfam" id="PF01705">
    <property type="entry name" value="CX"/>
    <property type="match status" value="1"/>
</dbReference>
<proteinExistence type="predicted"/>
<keyword evidence="2" id="KW-0472">Membrane</keyword>
<dbReference type="InterPro" id="IPR002619">
    <property type="entry name" value="CX"/>
</dbReference>
<feature type="signal peptide" evidence="3">
    <location>
        <begin position="1"/>
        <end position="18"/>
    </location>
</feature>
<reference evidence="5 6" key="1">
    <citation type="submission" date="2023-08" db="EMBL/GenBank/DDBJ databases">
        <title>A Necator americanus chromosomal reference genome.</title>
        <authorList>
            <person name="Ilik V."/>
            <person name="Petrzelkova K.J."/>
            <person name="Pardy F."/>
            <person name="Fuh T."/>
            <person name="Niatou-Singa F.S."/>
            <person name="Gouil Q."/>
            <person name="Baker L."/>
            <person name="Ritchie M.E."/>
            <person name="Jex A.R."/>
            <person name="Gazzola D."/>
            <person name="Li H."/>
            <person name="Toshio Fujiwara R."/>
            <person name="Zhan B."/>
            <person name="Aroian R.V."/>
            <person name="Pafco B."/>
            <person name="Schwarz E.M."/>
        </authorList>
    </citation>
    <scope>NUCLEOTIDE SEQUENCE [LARGE SCALE GENOMIC DNA]</scope>
    <source>
        <strain evidence="5 6">Aroian</strain>
        <tissue evidence="5">Whole animal</tissue>
    </source>
</reference>
<feature type="transmembrane region" description="Helical" evidence="2">
    <location>
        <begin position="164"/>
        <end position="185"/>
    </location>
</feature>
<evidence type="ECO:0000313" key="6">
    <source>
        <dbReference type="Proteomes" id="UP001303046"/>
    </source>
</evidence>
<dbReference type="PANTHER" id="PTHR47520:SF13">
    <property type="entry name" value="PROTEIN CBG10012"/>
    <property type="match status" value="1"/>
</dbReference>
<keyword evidence="2" id="KW-1133">Transmembrane helix</keyword>
<gene>
    <name evidence="5" type="primary">Necator_chrIII.g11860</name>
    <name evidence="5" type="ORF">RB195_011094</name>
</gene>
<comment type="caution">
    <text evidence="5">The sequence shown here is derived from an EMBL/GenBank/DDBJ whole genome shotgun (WGS) entry which is preliminary data.</text>
</comment>
<feature type="chain" id="PRO_5046223116" description="CX domain-containing protein" evidence="3">
    <location>
        <begin position="19"/>
        <end position="208"/>
    </location>
</feature>
<feature type="compositionally biased region" description="Basic residues" evidence="1">
    <location>
        <begin position="36"/>
        <end position="48"/>
    </location>
</feature>
<evidence type="ECO:0000259" key="4">
    <source>
        <dbReference type="Pfam" id="PF01705"/>
    </source>
</evidence>
<dbReference type="EMBL" id="JAVFWL010000003">
    <property type="protein sequence ID" value="KAK6744180.1"/>
    <property type="molecule type" value="Genomic_DNA"/>
</dbReference>
<sequence>MLLYRICIFSLIISTTLARRGGGSSGRGMSRARSSASHRRSSSPRFTRKFSKVGSIQRTSMFRATVFGAAAGYLTFRAGRHFINDPSKPIMFDSRSYYWSSDLQTPTEELPVQCVNRIDPQDPQFGRVYYANESRPTEIVYGCAEGDYCCGYDCCQEGTFFTSLFRLLILILVFSIVGVFCIEAFRWGLNCIHMCKYGHPRDCEPLSI</sequence>
<evidence type="ECO:0000313" key="5">
    <source>
        <dbReference type="EMBL" id="KAK6744180.1"/>
    </source>
</evidence>
<feature type="domain" description="CX" evidence="4">
    <location>
        <begin position="97"/>
        <end position="156"/>
    </location>
</feature>
<feature type="region of interest" description="Disordered" evidence="1">
    <location>
        <begin position="18"/>
        <end position="48"/>
    </location>
</feature>
<evidence type="ECO:0000256" key="3">
    <source>
        <dbReference type="SAM" id="SignalP"/>
    </source>
</evidence>
<keyword evidence="2" id="KW-0812">Transmembrane</keyword>
<name>A0ABR1D333_NECAM</name>
<dbReference type="Proteomes" id="UP001303046">
    <property type="component" value="Unassembled WGS sequence"/>
</dbReference>